<dbReference type="AlphaFoldDB" id="L1JSW0"/>
<dbReference type="EnsemblProtists" id="EKX51532">
    <property type="protein sequence ID" value="EKX51532"/>
    <property type="gene ID" value="GUITHDRAFT_150933"/>
</dbReference>
<gene>
    <name evidence="2" type="ORF">GUITHDRAFT_150933</name>
</gene>
<reference evidence="4" key="2">
    <citation type="submission" date="2012-11" db="EMBL/GenBank/DDBJ databases">
        <authorList>
            <person name="Kuo A."/>
            <person name="Curtis B.A."/>
            <person name="Tanifuji G."/>
            <person name="Burki F."/>
            <person name="Gruber A."/>
            <person name="Irimia M."/>
            <person name="Maruyama S."/>
            <person name="Arias M.C."/>
            <person name="Ball S.G."/>
            <person name="Gile G.H."/>
            <person name="Hirakawa Y."/>
            <person name="Hopkins J.F."/>
            <person name="Rensing S.A."/>
            <person name="Schmutz J."/>
            <person name="Symeonidi A."/>
            <person name="Elias M."/>
            <person name="Eveleigh R.J."/>
            <person name="Herman E.K."/>
            <person name="Klute M.J."/>
            <person name="Nakayama T."/>
            <person name="Obornik M."/>
            <person name="Reyes-Prieto A."/>
            <person name="Armbrust E.V."/>
            <person name="Aves S.J."/>
            <person name="Beiko R.G."/>
            <person name="Coutinho P."/>
            <person name="Dacks J.B."/>
            <person name="Durnford D.G."/>
            <person name="Fast N.M."/>
            <person name="Green B.R."/>
            <person name="Grisdale C."/>
            <person name="Hempe F."/>
            <person name="Henrissat B."/>
            <person name="Hoppner M.P."/>
            <person name="Ishida K.-I."/>
            <person name="Kim E."/>
            <person name="Koreny L."/>
            <person name="Kroth P.G."/>
            <person name="Liu Y."/>
            <person name="Malik S.-B."/>
            <person name="Maier U.G."/>
            <person name="McRose D."/>
            <person name="Mock T."/>
            <person name="Neilson J.A."/>
            <person name="Onodera N.T."/>
            <person name="Poole A.M."/>
            <person name="Pritham E.J."/>
            <person name="Richards T.A."/>
            <person name="Rocap G."/>
            <person name="Roy S.W."/>
            <person name="Sarai C."/>
            <person name="Schaack S."/>
            <person name="Shirato S."/>
            <person name="Slamovits C.H."/>
            <person name="Spencer D.F."/>
            <person name="Suzuki S."/>
            <person name="Worden A.Z."/>
            <person name="Zauner S."/>
            <person name="Barry K."/>
            <person name="Bell C."/>
            <person name="Bharti A.K."/>
            <person name="Crow J.A."/>
            <person name="Grimwood J."/>
            <person name="Kramer R."/>
            <person name="Lindquist E."/>
            <person name="Lucas S."/>
            <person name="Salamov A."/>
            <person name="McFadden G.I."/>
            <person name="Lane C.E."/>
            <person name="Keeling P.J."/>
            <person name="Gray M.W."/>
            <person name="Grigoriev I.V."/>
            <person name="Archibald J.M."/>
        </authorList>
    </citation>
    <scope>NUCLEOTIDE SEQUENCE</scope>
    <source>
        <strain evidence="4">CCMP2712</strain>
    </source>
</reference>
<dbReference type="Proteomes" id="UP000011087">
    <property type="component" value="Unassembled WGS sequence"/>
</dbReference>
<dbReference type="EMBL" id="JH992975">
    <property type="protein sequence ID" value="EKX51532.1"/>
    <property type="molecule type" value="Genomic_DNA"/>
</dbReference>
<evidence type="ECO:0000313" key="2">
    <source>
        <dbReference type="EMBL" id="EKX51532.1"/>
    </source>
</evidence>
<name>L1JSW0_GUITC</name>
<evidence type="ECO:0000313" key="4">
    <source>
        <dbReference type="Proteomes" id="UP000011087"/>
    </source>
</evidence>
<dbReference type="RefSeq" id="XP_005838512.1">
    <property type="nucleotide sequence ID" value="XM_005838455.1"/>
</dbReference>
<accession>L1JSW0</accession>
<proteinExistence type="predicted"/>
<sequence>MKHAAQQRDRSSNGDLLHENEELHKDVSIIRAALDREKERYSNLFSQMHEELALLKRQAASSSADTSERGSHSVVKTWYRGSKKEEEYTSRISKLEASLAKITTERDKLKLENESLQGETQDKEQKIRSQKDAEKHQSQLEMDKKQAIQELREYEMEVERLHEEKEKFRSQLSEAERENEELRGRLRTMELTRSSSHSENGNNLVDELESRLKEKEKAYSKLQKEHKRLQILAASRSGGSIR</sequence>
<feature type="compositionally biased region" description="Basic and acidic residues" evidence="1">
    <location>
        <begin position="120"/>
        <end position="143"/>
    </location>
</feature>
<feature type="region of interest" description="Disordered" evidence="1">
    <location>
        <begin position="112"/>
        <end position="143"/>
    </location>
</feature>
<organism evidence="2">
    <name type="scientific">Guillardia theta (strain CCMP2712)</name>
    <name type="common">Cryptophyte</name>
    <dbReference type="NCBI Taxonomy" id="905079"/>
    <lineage>
        <taxon>Eukaryota</taxon>
        <taxon>Cryptophyceae</taxon>
        <taxon>Pyrenomonadales</taxon>
        <taxon>Geminigeraceae</taxon>
        <taxon>Guillardia</taxon>
    </lineage>
</organism>
<dbReference type="KEGG" id="gtt:GUITHDRAFT_150933"/>
<dbReference type="PaxDb" id="55529-EKX51532"/>
<feature type="region of interest" description="Disordered" evidence="1">
    <location>
        <begin position="165"/>
        <end position="208"/>
    </location>
</feature>
<reference evidence="3" key="3">
    <citation type="submission" date="2015-06" db="UniProtKB">
        <authorList>
            <consortium name="EnsemblProtists"/>
        </authorList>
    </citation>
    <scope>IDENTIFICATION</scope>
</reference>
<keyword evidence="4" id="KW-1185">Reference proteome</keyword>
<feature type="region of interest" description="Disordered" evidence="1">
    <location>
        <begin position="1"/>
        <end position="22"/>
    </location>
</feature>
<reference evidence="2 4" key="1">
    <citation type="journal article" date="2012" name="Nature">
        <title>Algal genomes reveal evolutionary mosaicism and the fate of nucleomorphs.</title>
        <authorList>
            <consortium name="DOE Joint Genome Institute"/>
            <person name="Curtis B.A."/>
            <person name="Tanifuji G."/>
            <person name="Burki F."/>
            <person name="Gruber A."/>
            <person name="Irimia M."/>
            <person name="Maruyama S."/>
            <person name="Arias M.C."/>
            <person name="Ball S.G."/>
            <person name="Gile G.H."/>
            <person name="Hirakawa Y."/>
            <person name="Hopkins J.F."/>
            <person name="Kuo A."/>
            <person name="Rensing S.A."/>
            <person name="Schmutz J."/>
            <person name="Symeonidi A."/>
            <person name="Elias M."/>
            <person name="Eveleigh R.J."/>
            <person name="Herman E.K."/>
            <person name="Klute M.J."/>
            <person name="Nakayama T."/>
            <person name="Obornik M."/>
            <person name="Reyes-Prieto A."/>
            <person name="Armbrust E.V."/>
            <person name="Aves S.J."/>
            <person name="Beiko R.G."/>
            <person name="Coutinho P."/>
            <person name="Dacks J.B."/>
            <person name="Durnford D.G."/>
            <person name="Fast N.M."/>
            <person name="Green B.R."/>
            <person name="Grisdale C.J."/>
            <person name="Hempel F."/>
            <person name="Henrissat B."/>
            <person name="Hoppner M.P."/>
            <person name="Ishida K."/>
            <person name="Kim E."/>
            <person name="Koreny L."/>
            <person name="Kroth P.G."/>
            <person name="Liu Y."/>
            <person name="Malik S.B."/>
            <person name="Maier U.G."/>
            <person name="McRose D."/>
            <person name="Mock T."/>
            <person name="Neilson J.A."/>
            <person name="Onodera N.T."/>
            <person name="Poole A.M."/>
            <person name="Pritham E.J."/>
            <person name="Richards T.A."/>
            <person name="Rocap G."/>
            <person name="Roy S.W."/>
            <person name="Sarai C."/>
            <person name="Schaack S."/>
            <person name="Shirato S."/>
            <person name="Slamovits C.H."/>
            <person name="Spencer D.F."/>
            <person name="Suzuki S."/>
            <person name="Worden A.Z."/>
            <person name="Zauner S."/>
            <person name="Barry K."/>
            <person name="Bell C."/>
            <person name="Bharti A.K."/>
            <person name="Crow J.A."/>
            <person name="Grimwood J."/>
            <person name="Kramer R."/>
            <person name="Lindquist E."/>
            <person name="Lucas S."/>
            <person name="Salamov A."/>
            <person name="McFadden G.I."/>
            <person name="Lane C.E."/>
            <person name="Keeling P.J."/>
            <person name="Gray M.W."/>
            <person name="Grigoriev I.V."/>
            <person name="Archibald J.M."/>
        </authorList>
    </citation>
    <scope>NUCLEOTIDE SEQUENCE</scope>
    <source>
        <strain evidence="2 4">CCMP2712</strain>
    </source>
</reference>
<evidence type="ECO:0000256" key="1">
    <source>
        <dbReference type="SAM" id="MobiDB-lite"/>
    </source>
</evidence>
<evidence type="ECO:0000313" key="3">
    <source>
        <dbReference type="EnsemblProtists" id="EKX51532"/>
    </source>
</evidence>
<feature type="compositionally biased region" description="Basic and acidic residues" evidence="1">
    <location>
        <begin position="165"/>
        <end position="190"/>
    </location>
</feature>
<dbReference type="GeneID" id="17308186"/>
<protein>
    <submittedName>
        <fullName evidence="2 3">Uncharacterized protein</fullName>
    </submittedName>
</protein>
<dbReference type="HOGENOM" id="CLU_1149058_0_0_1"/>
<feature type="compositionally biased region" description="Polar residues" evidence="1">
    <location>
        <begin position="191"/>
        <end position="203"/>
    </location>
</feature>